<evidence type="ECO:0000256" key="1">
    <source>
        <dbReference type="ARBA" id="ARBA00010088"/>
    </source>
</evidence>
<dbReference type="RefSeq" id="XP_049151578.1">
    <property type="nucleotide sequence ID" value="XM_049294432.1"/>
</dbReference>
<evidence type="ECO:0000256" key="3">
    <source>
        <dbReference type="ARBA" id="ARBA00022857"/>
    </source>
</evidence>
<feature type="domain" description="Epoxide hydrolase N-terminal" evidence="4">
    <location>
        <begin position="274"/>
        <end position="339"/>
    </location>
</feature>
<dbReference type="InterPro" id="IPR029058">
    <property type="entry name" value="AB_hydrolase_fold"/>
</dbReference>
<organism evidence="5 6">
    <name type="scientific">Colletotrichum lupini</name>
    <dbReference type="NCBI Taxonomy" id="145971"/>
    <lineage>
        <taxon>Eukaryota</taxon>
        <taxon>Fungi</taxon>
        <taxon>Dikarya</taxon>
        <taxon>Ascomycota</taxon>
        <taxon>Pezizomycotina</taxon>
        <taxon>Sordariomycetes</taxon>
        <taxon>Hypocreomycetidae</taxon>
        <taxon>Glomerellales</taxon>
        <taxon>Glomerellaceae</taxon>
        <taxon>Colletotrichum</taxon>
        <taxon>Colletotrichum acutatum species complex</taxon>
    </lineage>
</organism>
<dbReference type="SUPFAM" id="SSF53474">
    <property type="entry name" value="alpha/beta-Hydrolases"/>
    <property type="match status" value="1"/>
</dbReference>
<dbReference type="Gene3D" id="3.40.50.1820">
    <property type="entry name" value="alpha/beta hydrolase"/>
    <property type="match status" value="1"/>
</dbReference>
<keyword evidence="2" id="KW-0378">Hydrolase</keyword>
<comment type="similarity">
    <text evidence="1">Belongs to the peptidase S33 family.</text>
</comment>
<dbReference type="PROSITE" id="PS00061">
    <property type="entry name" value="ADH_SHORT"/>
    <property type="match status" value="1"/>
</dbReference>
<evidence type="ECO:0000256" key="2">
    <source>
        <dbReference type="ARBA" id="ARBA00022801"/>
    </source>
</evidence>
<dbReference type="GO" id="GO:0004301">
    <property type="term" value="F:epoxide hydrolase activity"/>
    <property type="evidence" value="ECO:0007669"/>
    <property type="project" value="TreeGrafter"/>
</dbReference>
<dbReference type="InterPro" id="IPR036291">
    <property type="entry name" value="NAD(P)-bd_dom_sf"/>
</dbReference>
<dbReference type="PRINTS" id="PR00081">
    <property type="entry name" value="GDHRDH"/>
</dbReference>
<evidence type="ECO:0000313" key="6">
    <source>
        <dbReference type="Proteomes" id="UP000830671"/>
    </source>
</evidence>
<evidence type="ECO:0000313" key="5">
    <source>
        <dbReference type="EMBL" id="UQC89977.1"/>
    </source>
</evidence>
<dbReference type="Proteomes" id="UP000830671">
    <property type="component" value="Chromosome 8"/>
</dbReference>
<name>A0A9Q8WP30_9PEZI</name>
<reference evidence="5" key="1">
    <citation type="journal article" date="2021" name="Mol. Plant Microbe Interact.">
        <title>Complete Genome Sequence of the Plant-Pathogenic Fungus Colletotrichum lupini.</title>
        <authorList>
            <person name="Baroncelli R."/>
            <person name="Pensec F."/>
            <person name="Da Lio D."/>
            <person name="Boufleur T."/>
            <person name="Vicente I."/>
            <person name="Sarrocco S."/>
            <person name="Picot A."/>
            <person name="Baraldi E."/>
            <person name="Sukno S."/>
            <person name="Thon M."/>
            <person name="Le Floch G."/>
        </authorList>
    </citation>
    <scope>NUCLEOTIDE SEQUENCE</scope>
    <source>
        <strain evidence="5">IMI 504893</strain>
    </source>
</reference>
<dbReference type="Pfam" id="PF06441">
    <property type="entry name" value="EHN"/>
    <property type="match status" value="1"/>
</dbReference>
<keyword evidence="6" id="KW-1185">Reference proteome</keyword>
<dbReference type="Pfam" id="PF13561">
    <property type="entry name" value="adh_short_C2"/>
    <property type="match status" value="1"/>
</dbReference>
<dbReference type="InterPro" id="IPR010497">
    <property type="entry name" value="Epoxide_hydro_N"/>
</dbReference>
<accession>A0A9Q8WP30</accession>
<gene>
    <name evidence="5" type="ORF">CLUP02_15508</name>
</gene>
<dbReference type="PANTHER" id="PTHR21661:SF79">
    <property type="entry name" value="EPOXIDE HYDROLASE"/>
    <property type="match status" value="1"/>
</dbReference>
<dbReference type="PANTHER" id="PTHR21661">
    <property type="entry name" value="EPOXIDE HYDROLASE 1-RELATED"/>
    <property type="match status" value="1"/>
</dbReference>
<dbReference type="SUPFAM" id="SSF51735">
    <property type="entry name" value="NAD(P)-binding Rossmann-fold domains"/>
    <property type="match status" value="1"/>
</dbReference>
<dbReference type="KEGG" id="clup:CLUP02_15508"/>
<evidence type="ECO:0000259" key="4">
    <source>
        <dbReference type="Pfam" id="PF06441"/>
    </source>
</evidence>
<dbReference type="Gene3D" id="3.40.50.720">
    <property type="entry name" value="NAD(P)-binding Rossmann-like Domain"/>
    <property type="match status" value="1"/>
</dbReference>
<proteinExistence type="inferred from homology"/>
<protein>
    <recommendedName>
        <fullName evidence="4">Epoxide hydrolase N-terminal domain-containing protein</fullName>
    </recommendedName>
</protein>
<sequence length="666" mass="74532">MPSDHLDDVRPMFELRGRNYIVTGGAQGIGFACTRAICEMGGNVAVFDIQDKPVDEFNTLSEKFGTKTVYIKTDVTSQESIQAAFDKVIAEFGSINGCVPAAGIAIDKPFLDQTWAEFNRIQEINVRGTFFVAQLAAKQMLKQGSGGSMVLLASQSAHIALPGYRMAAYNASKGAVFMLSKALAVELAPHNIRVNTISPGFVDSEMTRNVRASKSKREGEQMWLAPPNQRLSTQNDLTGAVVYLLSDAARHTTAADIPITGGLHAGTMDGDWYSTATFLQSCWLNDFDWYEVQSHMNEVPQYLATVEDLTIHFAHARSQSPEAIPLLAIHGWAGTFWEYSQIWRPLSDHANLDNPSFHIVVPSMPNFCWSSSSKQASWRPKDNARVFDTLMKSLGYNEYMVQCGDLVHAVGRELGAKHTDSCKLLHCNYASIPLPDDTQLSEREKEDFRKYRNWVQRHRGFDVTARIQPQTIALALHDNPMGILMWVLEKYQVAGHSEPWNNPLWTKAILTTASLYFFTGCIMSSVMPYYNPPTYEKFSDLPIDEDNRIQVPFGFSSFSCDTDEASKRAMRRSVEQNGNLVFYRGLIYRYAFGNVVPGVQLTETAERNDAGHLAALQQPDGLVQDIRDLAKEMWGRQPKGESPSTIGGLKLSFNPIDSRVRHEYRT</sequence>
<dbReference type="InterPro" id="IPR002347">
    <property type="entry name" value="SDR_fam"/>
</dbReference>
<dbReference type="GO" id="GO:0097176">
    <property type="term" value="P:epoxide metabolic process"/>
    <property type="evidence" value="ECO:0007669"/>
    <property type="project" value="TreeGrafter"/>
</dbReference>
<dbReference type="InterPro" id="IPR020904">
    <property type="entry name" value="Sc_DH/Rdtase_CS"/>
</dbReference>
<dbReference type="FunFam" id="3.40.50.720:FF:000084">
    <property type="entry name" value="Short-chain dehydrogenase reductase"/>
    <property type="match status" value="1"/>
</dbReference>
<dbReference type="EMBL" id="CP019480">
    <property type="protein sequence ID" value="UQC89977.1"/>
    <property type="molecule type" value="Genomic_DNA"/>
</dbReference>
<keyword evidence="3" id="KW-0521">NADP</keyword>
<dbReference type="GeneID" id="73349442"/>
<dbReference type="AlphaFoldDB" id="A0A9Q8WP30"/>